<feature type="binding site" evidence="3">
    <location>
        <begin position="49"/>
        <end position="56"/>
    </location>
    <ligand>
        <name>ATP</name>
        <dbReference type="ChEBI" id="CHEBI:30616"/>
    </ligand>
</feature>
<dbReference type="InterPro" id="IPR033756">
    <property type="entry name" value="YlxH/NBP35"/>
</dbReference>
<dbReference type="PANTHER" id="PTHR43384:SF4">
    <property type="entry name" value="CELLULOSE BIOSYNTHESIS PROTEIN BCSQ-RELATED"/>
    <property type="match status" value="1"/>
</dbReference>
<dbReference type="InterPro" id="IPR025501">
    <property type="entry name" value="MinD_FleN"/>
</dbReference>
<keyword evidence="4" id="KW-0282">Flagellum</keyword>
<dbReference type="Pfam" id="PF10609">
    <property type="entry name" value="ParA"/>
    <property type="match status" value="1"/>
</dbReference>
<dbReference type="AlphaFoldDB" id="A0A2T5RGG4"/>
<dbReference type="InterPro" id="IPR027417">
    <property type="entry name" value="P-loop_NTPase"/>
</dbReference>
<dbReference type="GO" id="GO:0009898">
    <property type="term" value="C:cytoplasmic side of plasma membrane"/>
    <property type="evidence" value="ECO:0007669"/>
    <property type="project" value="TreeGrafter"/>
</dbReference>
<name>A0A2T5RGG4_9FIRM</name>
<gene>
    <name evidence="4" type="ORF">C8C76_13613</name>
</gene>
<dbReference type="InterPro" id="IPR033875">
    <property type="entry name" value="FlhG"/>
</dbReference>
<accession>A0A2T5RGG4</accession>
<dbReference type="GO" id="GO:0051782">
    <property type="term" value="P:negative regulation of cell division"/>
    <property type="evidence" value="ECO:0007669"/>
    <property type="project" value="TreeGrafter"/>
</dbReference>
<organism evidence="4 5">
    <name type="scientific">Halanaerobium saccharolyticum</name>
    <dbReference type="NCBI Taxonomy" id="43595"/>
    <lineage>
        <taxon>Bacteria</taxon>
        <taxon>Bacillati</taxon>
        <taxon>Bacillota</taxon>
        <taxon>Clostridia</taxon>
        <taxon>Halanaerobiales</taxon>
        <taxon>Halanaerobiaceae</taxon>
        <taxon>Halanaerobium</taxon>
    </lineage>
</organism>
<keyword evidence="4" id="KW-0966">Cell projection</keyword>
<evidence type="ECO:0000313" key="5">
    <source>
        <dbReference type="Proteomes" id="UP000244089"/>
    </source>
</evidence>
<protein>
    <submittedName>
        <fullName evidence="4">Flagellar biosynthesis protein FlhG</fullName>
    </submittedName>
</protein>
<dbReference type="GO" id="GO:0016887">
    <property type="term" value="F:ATP hydrolysis activity"/>
    <property type="evidence" value="ECO:0007669"/>
    <property type="project" value="TreeGrafter"/>
</dbReference>
<dbReference type="PIRSF" id="PIRSF003092">
    <property type="entry name" value="MinD"/>
    <property type="match status" value="1"/>
</dbReference>
<dbReference type="PANTHER" id="PTHR43384">
    <property type="entry name" value="SEPTUM SITE-DETERMINING PROTEIN MIND HOMOLOG, CHLOROPLASTIC-RELATED"/>
    <property type="match status" value="1"/>
</dbReference>
<keyword evidence="2 3" id="KW-0067">ATP-binding</keyword>
<dbReference type="InterPro" id="IPR050625">
    <property type="entry name" value="ParA/MinD_ATPase"/>
</dbReference>
<dbReference type="Proteomes" id="UP000244089">
    <property type="component" value="Unassembled WGS sequence"/>
</dbReference>
<evidence type="ECO:0000256" key="3">
    <source>
        <dbReference type="PIRSR" id="PIRSR003092-1"/>
    </source>
</evidence>
<dbReference type="EMBL" id="QAXS01000036">
    <property type="protein sequence ID" value="PTV93807.1"/>
    <property type="molecule type" value="Genomic_DNA"/>
</dbReference>
<dbReference type="GO" id="GO:0005524">
    <property type="term" value="F:ATP binding"/>
    <property type="evidence" value="ECO:0007669"/>
    <property type="project" value="UniProtKB-KW"/>
</dbReference>
<keyword evidence="4" id="KW-0969">Cilium</keyword>
<dbReference type="SUPFAM" id="SSF52540">
    <property type="entry name" value="P-loop containing nucleoside triphosphate hydrolases"/>
    <property type="match status" value="1"/>
</dbReference>
<keyword evidence="1 3" id="KW-0547">Nucleotide-binding</keyword>
<evidence type="ECO:0000256" key="2">
    <source>
        <dbReference type="ARBA" id="ARBA00022840"/>
    </source>
</evidence>
<dbReference type="RefSeq" id="WP_258222550.1">
    <property type="nucleotide sequence ID" value="NZ_QAXS01000036.1"/>
</dbReference>
<comment type="caution">
    <text evidence="4">The sequence shown here is derived from an EMBL/GenBank/DDBJ whole genome shotgun (WGS) entry which is preliminary data.</text>
</comment>
<sequence length="308" mass="34153">MKSSATYLVISMRSQAAKLKEIMQEKKGNVELTEFNTSSTRTIAVASGKGGVGKSTFTVNFAYNLRQLDKEVLIIDSDIGMANLDIMLGVQPNYDMGHLLRGECSLEDAVIEGPAGIKLLSGITGDDSFIDIQNDAMQKLIALGDQIEENYDYLLIDLGAGAAKSIVNTILAAEELVLLLTTEPTSVMDSYSLIKILANHDYNKPIKMVINQTEDEKDAQKTAKRIIKTVKNYLDLDLTLIGSIAHDRKISAALRKQKPYAEIFSNRKAARDFEKLARKITGEEKEQQAKGVKSYFYKMVGFFNKHVK</sequence>
<reference evidence="4 5" key="1">
    <citation type="submission" date="2018-04" db="EMBL/GenBank/DDBJ databases">
        <title>Subsurface microbial communities from deep shales in Ohio and West Virginia, USA.</title>
        <authorList>
            <person name="Wrighton K."/>
        </authorList>
    </citation>
    <scope>NUCLEOTIDE SEQUENCE [LARGE SCALE GENOMIC DNA]</scope>
    <source>
        <strain evidence="4 5">WC1</strain>
    </source>
</reference>
<evidence type="ECO:0000256" key="1">
    <source>
        <dbReference type="ARBA" id="ARBA00022741"/>
    </source>
</evidence>
<dbReference type="GO" id="GO:0005829">
    <property type="term" value="C:cytosol"/>
    <property type="evidence" value="ECO:0007669"/>
    <property type="project" value="TreeGrafter"/>
</dbReference>
<dbReference type="Gene3D" id="3.40.50.300">
    <property type="entry name" value="P-loop containing nucleotide triphosphate hydrolases"/>
    <property type="match status" value="1"/>
</dbReference>
<evidence type="ECO:0000313" key="4">
    <source>
        <dbReference type="EMBL" id="PTV93807.1"/>
    </source>
</evidence>
<dbReference type="CDD" id="cd02038">
    <property type="entry name" value="FlhG-like"/>
    <property type="match status" value="1"/>
</dbReference>
<proteinExistence type="predicted"/>